<comment type="caution">
    <text evidence="3">The sequence shown here is derived from an EMBL/GenBank/DDBJ whole genome shotgun (WGS) entry which is preliminary data.</text>
</comment>
<dbReference type="Pfam" id="PF04204">
    <property type="entry name" value="HTS"/>
    <property type="match status" value="1"/>
</dbReference>
<comment type="pathway">
    <text evidence="2">Amino-acid biosynthesis; L-methionine biosynthesis via de novo pathway; O-acetyl-L-homoserine from L-homoserine: step 1/1.</text>
</comment>
<comment type="caution">
    <text evidence="2">Lacks conserved residue(s) required for the propagation of feature annotation.</text>
</comment>
<dbReference type="CDD" id="cd03131">
    <property type="entry name" value="GATase1_HTS"/>
    <property type="match status" value="1"/>
</dbReference>
<comment type="catalytic activity">
    <reaction evidence="2">
        <text>L-homoserine + acetyl-CoA = O-acetyl-L-homoserine + CoA</text>
        <dbReference type="Rhea" id="RHEA:13701"/>
        <dbReference type="ChEBI" id="CHEBI:57287"/>
        <dbReference type="ChEBI" id="CHEBI:57288"/>
        <dbReference type="ChEBI" id="CHEBI:57476"/>
        <dbReference type="ChEBI" id="CHEBI:57716"/>
        <dbReference type="EC" id="2.3.1.31"/>
    </reaction>
</comment>
<dbReference type="EMBL" id="JAHUZB010000005">
    <property type="protein sequence ID" value="MBV7391660.1"/>
    <property type="molecule type" value="Genomic_DNA"/>
</dbReference>
<keyword evidence="4" id="KW-1185">Reference proteome</keyword>
<evidence type="ECO:0000313" key="3">
    <source>
        <dbReference type="EMBL" id="MBV7391660.1"/>
    </source>
</evidence>
<dbReference type="EC" id="2.3.1.31" evidence="2"/>
<feature type="binding site" evidence="2">
    <location>
        <position position="247"/>
    </location>
    <ligand>
        <name>substrate</name>
    </ligand>
</feature>
<evidence type="ECO:0000256" key="2">
    <source>
        <dbReference type="HAMAP-Rule" id="MF_00295"/>
    </source>
</evidence>
<feature type="active site" description="Acyl-thioester intermediate" evidence="2">
    <location>
        <position position="142"/>
    </location>
</feature>
<accession>A0ABS6TFH9</accession>
<dbReference type="GO" id="GO:0008899">
    <property type="term" value="F:homoserine O-succinyltransferase activity"/>
    <property type="evidence" value="ECO:0007669"/>
    <property type="project" value="UniProtKB-EC"/>
</dbReference>
<evidence type="ECO:0000256" key="1">
    <source>
        <dbReference type="ARBA" id="ARBA00022605"/>
    </source>
</evidence>
<keyword evidence="2 3" id="KW-0808">Transferase</keyword>
<proteinExistence type="inferred from homology"/>
<comment type="subcellular location">
    <subcellularLocation>
        <location evidence="2">Cytoplasm</location>
    </subcellularLocation>
</comment>
<reference evidence="3 4" key="1">
    <citation type="submission" date="2021-06" db="EMBL/GenBank/DDBJ databases">
        <title>Enterococcus alishanensis sp. nov., a novel lactic acid bacterium isolated from fresh coffee beans.</title>
        <authorList>
            <person name="Chen Y.-S."/>
        </authorList>
    </citation>
    <scope>NUCLEOTIDE SEQUENCE [LARGE SCALE GENOMIC DNA]</scope>
    <source>
        <strain evidence="3 4">ALS3</strain>
    </source>
</reference>
<feature type="site" description="Important for substrate specificity" evidence="2">
    <location>
        <position position="191"/>
    </location>
</feature>
<keyword evidence="1 2" id="KW-0028">Amino-acid biosynthesis</keyword>
<feature type="active site" evidence="2">
    <location>
        <position position="235"/>
    </location>
</feature>
<keyword evidence="2" id="KW-0486">Methionine biosynthesis</keyword>
<dbReference type="NCBIfam" id="TIGR01001">
    <property type="entry name" value="metA"/>
    <property type="match status" value="1"/>
</dbReference>
<dbReference type="PANTHER" id="PTHR20919">
    <property type="entry name" value="HOMOSERINE O-SUCCINYLTRANSFERASE"/>
    <property type="match status" value="1"/>
</dbReference>
<comment type="function">
    <text evidence="2">Transfers an acetyl group from acetyl-CoA to L-homoserine, forming acetyl-L-homoserine.</text>
</comment>
<feature type="site" description="Important for acyl-CoA specificity" evidence="2">
    <location>
        <position position="111"/>
    </location>
</feature>
<gene>
    <name evidence="3" type="primary">metA</name>
    <name evidence="2" type="synonym">metAA</name>
    <name evidence="3" type="ORF">KUA55_13305</name>
</gene>
<feature type="active site" description="Proton acceptor" evidence="2">
    <location>
        <position position="233"/>
    </location>
</feature>
<dbReference type="InterPro" id="IPR005697">
    <property type="entry name" value="HST_MetA"/>
</dbReference>
<keyword evidence="2 3" id="KW-0012">Acyltransferase</keyword>
<dbReference type="PIRSF" id="PIRSF000450">
    <property type="entry name" value="H_ser_succinyltr"/>
    <property type="match status" value="1"/>
</dbReference>
<dbReference type="InterPro" id="IPR033752">
    <property type="entry name" value="MetA_family"/>
</dbReference>
<dbReference type="Proteomes" id="UP000774130">
    <property type="component" value="Unassembled WGS sequence"/>
</dbReference>
<feature type="binding site" evidence="2">
    <location>
        <position position="163"/>
    </location>
    <ligand>
        <name>substrate</name>
    </ligand>
</feature>
<dbReference type="HAMAP" id="MF_00295">
    <property type="entry name" value="MetA_acyltransf"/>
    <property type="match status" value="1"/>
</dbReference>
<sequence>MPVKILAGLPVKKMLAAEGIFTMDKERASKQDIRPLKFAIVNLMPKKIETELQLLRLISQSPLQIEVDFVQMASHQAKNISASYLETFYLTFPEMKENYYDGLIITGAPVEKLPFEAVDYWQELEEIMAWSQSHVTSNLHICWGAQAGLYHHYQVEKTNYQEKVFGIFENQIQEDDRLIRGFSDCFFSPQSRYTGVNATQIAEQPLKIVANHPELGPLILVSEDRKNVFVLGHLEYDTDTLEQEYLRDKAKGLATRAPVNYYQTGNEIKNSWRSEACLFYHNWVNEVYQRTPYEWV</sequence>
<evidence type="ECO:0000313" key="4">
    <source>
        <dbReference type="Proteomes" id="UP000774130"/>
    </source>
</evidence>
<comment type="similarity">
    <text evidence="2">Belongs to the MetA family.</text>
</comment>
<protein>
    <recommendedName>
        <fullName evidence="2">Homoserine O-acetyltransferase</fullName>
        <shortName evidence="2">HAT</shortName>
        <ecNumber evidence="2">2.3.1.31</ecNumber>
    </recommendedName>
    <alternativeName>
        <fullName evidence="2">Homoserine transacetylase</fullName>
        <shortName evidence="2">HTA</shortName>
    </alternativeName>
</protein>
<keyword evidence="2" id="KW-0963">Cytoplasm</keyword>
<dbReference type="PANTHER" id="PTHR20919:SF0">
    <property type="entry name" value="HOMOSERINE O-SUCCINYLTRANSFERASE"/>
    <property type="match status" value="1"/>
</dbReference>
<name>A0ABS6TFH9_9ENTE</name>
<feature type="binding site" evidence="2">
    <location>
        <position position="191"/>
    </location>
    <ligand>
        <name>substrate</name>
    </ligand>
</feature>
<dbReference type="RefSeq" id="WP_218326868.1">
    <property type="nucleotide sequence ID" value="NZ_JAHUZB010000005.1"/>
</dbReference>
<organism evidence="3 4">
    <name type="scientific">Enterococcus alishanensis</name>
    <dbReference type="NCBI Taxonomy" id="1303817"/>
    <lineage>
        <taxon>Bacteria</taxon>
        <taxon>Bacillati</taxon>
        <taxon>Bacillota</taxon>
        <taxon>Bacilli</taxon>
        <taxon>Lactobacillales</taxon>
        <taxon>Enterococcaceae</taxon>
        <taxon>Enterococcus</taxon>
    </lineage>
</organism>